<dbReference type="Gramene" id="Mp6g04160.1">
    <property type="protein sequence ID" value="Mp6g04160.1.cds"/>
    <property type="gene ID" value="Mp6g04160"/>
</dbReference>
<organism evidence="1 2">
    <name type="scientific">Marchantia polymorpha</name>
    <name type="common">Common liverwort</name>
    <name type="synonym">Marchantia aquatica</name>
    <dbReference type="NCBI Taxonomy" id="3197"/>
    <lineage>
        <taxon>Eukaryota</taxon>
        <taxon>Viridiplantae</taxon>
        <taxon>Streptophyta</taxon>
        <taxon>Embryophyta</taxon>
        <taxon>Marchantiophyta</taxon>
        <taxon>Marchantiopsida</taxon>
        <taxon>Marchantiidae</taxon>
        <taxon>Marchantiales</taxon>
        <taxon>Marchantiaceae</taxon>
        <taxon>Marchantia</taxon>
    </lineage>
</organism>
<keyword evidence="2" id="KW-1185">Reference proteome</keyword>
<dbReference type="EMBL" id="KZ772706">
    <property type="protein sequence ID" value="PTQ41521.1"/>
    <property type="molecule type" value="Genomic_DNA"/>
</dbReference>
<dbReference type="Proteomes" id="UP000244005">
    <property type="component" value="Unassembled WGS sequence"/>
</dbReference>
<reference evidence="2" key="1">
    <citation type="journal article" date="2017" name="Cell">
        <title>Insights into land plant evolution garnered from the Marchantia polymorpha genome.</title>
        <authorList>
            <person name="Bowman J.L."/>
            <person name="Kohchi T."/>
            <person name="Yamato K.T."/>
            <person name="Jenkins J."/>
            <person name="Shu S."/>
            <person name="Ishizaki K."/>
            <person name="Yamaoka S."/>
            <person name="Nishihama R."/>
            <person name="Nakamura Y."/>
            <person name="Berger F."/>
            <person name="Adam C."/>
            <person name="Aki S.S."/>
            <person name="Althoff F."/>
            <person name="Araki T."/>
            <person name="Arteaga-Vazquez M.A."/>
            <person name="Balasubrmanian S."/>
            <person name="Barry K."/>
            <person name="Bauer D."/>
            <person name="Boehm C.R."/>
            <person name="Briginshaw L."/>
            <person name="Caballero-Perez J."/>
            <person name="Catarino B."/>
            <person name="Chen F."/>
            <person name="Chiyoda S."/>
            <person name="Chovatia M."/>
            <person name="Davies K.M."/>
            <person name="Delmans M."/>
            <person name="Demura T."/>
            <person name="Dierschke T."/>
            <person name="Dolan L."/>
            <person name="Dorantes-Acosta A.E."/>
            <person name="Eklund D.M."/>
            <person name="Florent S.N."/>
            <person name="Flores-Sandoval E."/>
            <person name="Fujiyama A."/>
            <person name="Fukuzawa H."/>
            <person name="Galik B."/>
            <person name="Grimanelli D."/>
            <person name="Grimwood J."/>
            <person name="Grossniklaus U."/>
            <person name="Hamada T."/>
            <person name="Haseloff J."/>
            <person name="Hetherington A.J."/>
            <person name="Higo A."/>
            <person name="Hirakawa Y."/>
            <person name="Hundley H.N."/>
            <person name="Ikeda Y."/>
            <person name="Inoue K."/>
            <person name="Inoue S.I."/>
            <person name="Ishida S."/>
            <person name="Jia Q."/>
            <person name="Kakita M."/>
            <person name="Kanazawa T."/>
            <person name="Kawai Y."/>
            <person name="Kawashima T."/>
            <person name="Kennedy M."/>
            <person name="Kinose K."/>
            <person name="Kinoshita T."/>
            <person name="Kohara Y."/>
            <person name="Koide E."/>
            <person name="Komatsu K."/>
            <person name="Kopischke S."/>
            <person name="Kubo M."/>
            <person name="Kyozuka J."/>
            <person name="Lagercrantz U."/>
            <person name="Lin S.S."/>
            <person name="Lindquist E."/>
            <person name="Lipzen A.M."/>
            <person name="Lu C.W."/>
            <person name="De Luna E."/>
            <person name="Martienssen R.A."/>
            <person name="Minamino N."/>
            <person name="Mizutani M."/>
            <person name="Mizutani M."/>
            <person name="Mochizuki N."/>
            <person name="Monte I."/>
            <person name="Mosher R."/>
            <person name="Nagasaki H."/>
            <person name="Nakagami H."/>
            <person name="Naramoto S."/>
            <person name="Nishitani K."/>
            <person name="Ohtani M."/>
            <person name="Okamoto T."/>
            <person name="Okumura M."/>
            <person name="Phillips J."/>
            <person name="Pollak B."/>
            <person name="Reinders A."/>
            <person name="Rovekamp M."/>
            <person name="Sano R."/>
            <person name="Sawa S."/>
            <person name="Schmid M.W."/>
            <person name="Shirakawa M."/>
            <person name="Solano R."/>
            <person name="Spunde A."/>
            <person name="Suetsugu N."/>
            <person name="Sugano S."/>
            <person name="Sugiyama A."/>
            <person name="Sun R."/>
            <person name="Suzuki Y."/>
            <person name="Takenaka M."/>
            <person name="Takezawa D."/>
            <person name="Tomogane H."/>
            <person name="Tsuzuki M."/>
            <person name="Ueda T."/>
            <person name="Umeda M."/>
            <person name="Ward J.M."/>
            <person name="Watanabe Y."/>
            <person name="Yazaki K."/>
            <person name="Yokoyama R."/>
            <person name="Yoshitake Y."/>
            <person name="Yotsui I."/>
            <person name="Zachgo S."/>
            <person name="Schmutz J."/>
        </authorList>
    </citation>
    <scope>NUCLEOTIDE SEQUENCE [LARGE SCALE GENOMIC DNA]</scope>
    <source>
        <strain evidence="2">Tak-1</strain>
    </source>
</reference>
<proteinExistence type="predicted"/>
<gene>
    <name evidence="1" type="ORF">MARPO_0034s0102</name>
</gene>
<evidence type="ECO:0000313" key="1">
    <source>
        <dbReference type="EMBL" id="PTQ41521.1"/>
    </source>
</evidence>
<protein>
    <submittedName>
        <fullName evidence="1">Uncharacterized protein</fullName>
    </submittedName>
</protein>
<name>A0A2R6X5Z1_MARPO</name>
<evidence type="ECO:0000313" key="2">
    <source>
        <dbReference type="Proteomes" id="UP000244005"/>
    </source>
</evidence>
<sequence>MDFEEFVHCKQFAFRVETVKTSHSGVRIGFRSTPHQNTPTDILRQLVPRQGWITEELTVVQLRMETRGVLMRGLDPCGGLKCLREGPNETIKQSTEVVANG</sequence>
<accession>A0A2R6X5Z1</accession>
<dbReference type="AlphaFoldDB" id="A0A2R6X5Z1"/>